<evidence type="ECO:0000256" key="9">
    <source>
        <dbReference type="SAM" id="Phobius"/>
    </source>
</evidence>
<feature type="transmembrane region" description="Helical" evidence="9">
    <location>
        <begin position="247"/>
        <end position="276"/>
    </location>
</feature>
<evidence type="ECO:0000256" key="1">
    <source>
        <dbReference type="ARBA" id="ARBA00004651"/>
    </source>
</evidence>
<keyword evidence="5" id="KW-0598">Phosphotransferase system</keyword>
<sequence length="423" mass="46001">MGIVLDFFQYIIDLGVSVMMPIIITILGLIFGNKLSASFKSGLTVGIGFVGLNVIATLMMDAISPVTQALVDQYNFKLTATDIGWGVGSSLAWGTEIVPFVFLVVIATNVIMIALNWTKTMDVDIWNFWQPMMIAGALYLVTGNMIIALLSAVVNMAIIFKVADWTQNDLDEVLGLEGISFPQIQSSGWAFIGYPLNWLFDRLPGIKNISWTPEKVQNRLGVFGEPMLMGLIVGGGLAAVAGMPVNVILQTAVTIAASLVLMPRMVALLMDGLTLISESAQEWMRKRFPGRELYIGLDSALGIGHPYVLTTGLLMIPVALILAFILPGNKVLPLADLTALPYFMVFAIVPSKGNLFRGLLSGIVFTTIILYCASYAAPIVTQLAVQVGYQLPEGVNEVTSLAIGSQWYTWIVFWLFEKLGSLF</sequence>
<feature type="transmembrane region" description="Helical" evidence="9">
    <location>
        <begin position="331"/>
        <end position="349"/>
    </location>
</feature>
<gene>
    <name evidence="11" type="ORF">CBF27_10545</name>
</gene>
<keyword evidence="6 9" id="KW-0812">Transmembrane</keyword>
<feature type="transmembrane region" description="Helical" evidence="9">
    <location>
        <begin position="297"/>
        <end position="325"/>
    </location>
</feature>
<dbReference type="AlphaFoldDB" id="A0A430AR74"/>
<dbReference type="GO" id="GO:0009401">
    <property type="term" value="P:phosphoenolpyruvate-dependent sugar phosphotransferase system"/>
    <property type="evidence" value="ECO:0007669"/>
    <property type="project" value="UniProtKB-KW"/>
</dbReference>
<name>A0A430AR74_9ENTE</name>
<dbReference type="RefSeq" id="WP_126814274.1">
    <property type="nucleotide sequence ID" value="NZ_NGKC01000012.1"/>
</dbReference>
<dbReference type="Proteomes" id="UP000286773">
    <property type="component" value="Unassembled WGS sequence"/>
</dbReference>
<comment type="caution">
    <text evidence="11">The sequence shown here is derived from an EMBL/GenBank/DDBJ whole genome shotgun (WGS) entry which is preliminary data.</text>
</comment>
<dbReference type="InterPro" id="IPR013853">
    <property type="entry name" value="EIIC-GAT"/>
</dbReference>
<dbReference type="PANTHER" id="PTHR37324">
    <property type="entry name" value="PTS SYSTEM GALACTITOL-SPECIFIC EIIC COMPONENT"/>
    <property type="match status" value="1"/>
</dbReference>
<keyword evidence="4" id="KW-0762">Sugar transport</keyword>
<dbReference type="InterPro" id="IPR013014">
    <property type="entry name" value="PTS_EIIC_2"/>
</dbReference>
<dbReference type="Pfam" id="PF03611">
    <property type="entry name" value="EIIC-GAT"/>
    <property type="match status" value="1"/>
</dbReference>
<feature type="transmembrane region" description="Helical" evidence="9">
    <location>
        <begin position="220"/>
        <end position="241"/>
    </location>
</feature>
<evidence type="ECO:0000256" key="5">
    <source>
        <dbReference type="ARBA" id="ARBA00022683"/>
    </source>
</evidence>
<proteinExistence type="predicted"/>
<dbReference type="PROSITE" id="PS51104">
    <property type="entry name" value="PTS_EIIC_TYPE_2"/>
    <property type="match status" value="1"/>
</dbReference>
<feature type="transmembrane region" description="Helical" evidence="9">
    <location>
        <begin position="43"/>
        <end position="63"/>
    </location>
</feature>
<keyword evidence="7 9" id="KW-1133">Transmembrane helix</keyword>
<evidence type="ECO:0000313" key="11">
    <source>
        <dbReference type="EMBL" id="RSU10444.1"/>
    </source>
</evidence>
<protein>
    <submittedName>
        <fullName evidence="11">PTS galactitol transporter subunit IIC</fullName>
    </submittedName>
</protein>
<dbReference type="EMBL" id="NGKC01000012">
    <property type="protein sequence ID" value="RSU10444.1"/>
    <property type="molecule type" value="Genomic_DNA"/>
</dbReference>
<comment type="subcellular location">
    <subcellularLocation>
        <location evidence="1">Cell membrane</location>
        <topology evidence="1">Multi-pass membrane protein</topology>
    </subcellularLocation>
</comment>
<feature type="domain" description="PTS EIIC type-2" evidence="10">
    <location>
        <begin position="8"/>
        <end position="423"/>
    </location>
</feature>
<keyword evidence="12" id="KW-1185">Reference proteome</keyword>
<feature type="transmembrane region" description="Helical" evidence="9">
    <location>
        <begin position="398"/>
        <end position="416"/>
    </location>
</feature>
<organism evidence="11 12">
    <name type="scientific">Vagococcus acidifermentans</name>
    <dbReference type="NCBI Taxonomy" id="564710"/>
    <lineage>
        <taxon>Bacteria</taxon>
        <taxon>Bacillati</taxon>
        <taxon>Bacillota</taxon>
        <taxon>Bacilli</taxon>
        <taxon>Lactobacillales</taxon>
        <taxon>Enterococcaceae</taxon>
        <taxon>Vagococcus</taxon>
    </lineage>
</organism>
<evidence type="ECO:0000256" key="8">
    <source>
        <dbReference type="ARBA" id="ARBA00023136"/>
    </source>
</evidence>
<keyword evidence="3" id="KW-1003">Cell membrane</keyword>
<dbReference type="PANTHER" id="PTHR37324:SF2">
    <property type="entry name" value="PTS SYSTEM GALACTITOL-SPECIFIC EIIC COMPONENT"/>
    <property type="match status" value="1"/>
</dbReference>
<dbReference type="GO" id="GO:0015577">
    <property type="term" value="F:galactitol transmembrane transporter activity"/>
    <property type="evidence" value="ECO:0007669"/>
    <property type="project" value="InterPro"/>
</dbReference>
<evidence type="ECO:0000256" key="4">
    <source>
        <dbReference type="ARBA" id="ARBA00022597"/>
    </source>
</evidence>
<evidence type="ECO:0000256" key="6">
    <source>
        <dbReference type="ARBA" id="ARBA00022692"/>
    </source>
</evidence>
<evidence type="ECO:0000256" key="3">
    <source>
        <dbReference type="ARBA" id="ARBA00022475"/>
    </source>
</evidence>
<evidence type="ECO:0000313" key="12">
    <source>
        <dbReference type="Proteomes" id="UP000286773"/>
    </source>
</evidence>
<dbReference type="GO" id="GO:0005886">
    <property type="term" value="C:plasma membrane"/>
    <property type="evidence" value="ECO:0007669"/>
    <property type="project" value="UniProtKB-SubCell"/>
</dbReference>
<reference evidence="11 12" key="1">
    <citation type="submission" date="2017-05" db="EMBL/GenBank/DDBJ databases">
        <title>Vagococcus spp. assemblies.</title>
        <authorList>
            <person name="Gulvik C.A."/>
        </authorList>
    </citation>
    <scope>NUCLEOTIDE SEQUENCE [LARGE SCALE GENOMIC DNA]</scope>
    <source>
        <strain evidence="11 12">LMG 24798</strain>
    </source>
</reference>
<feature type="transmembrane region" description="Helical" evidence="9">
    <location>
        <begin position="137"/>
        <end position="160"/>
    </location>
</feature>
<evidence type="ECO:0000259" key="10">
    <source>
        <dbReference type="PROSITE" id="PS51104"/>
    </source>
</evidence>
<keyword evidence="8 9" id="KW-0472">Membrane</keyword>
<feature type="transmembrane region" description="Helical" evidence="9">
    <location>
        <begin position="356"/>
        <end position="378"/>
    </location>
</feature>
<evidence type="ECO:0000256" key="2">
    <source>
        <dbReference type="ARBA" id="ARBA00022448"/>
    </source>
</evidence>
<evidence type="ECO:0000256" key="7">
    <source>
        <dbReference type="ARBA" id="ARBA00022989"/>
    </source>
</evidence>
<feature type="transmembrane region" description="Helical" evidence="9">
    <location>
        <begin position="7"/>
        <end position="31"/>
    </location>
</feature>
<keyword evidence="2" id="KW-0813">Transport</keyword>
<dbReference type="OrthoDB" id="9787936at2"/>
<dbReference type="PIRSF" id="PIRSF006304">
    <property type="entry name" value="GatC"/>
    <property type="match status" value="1"/>
</dbReference>
<dbReference type="InterPro" id="IPR004703">
    <property type="entry name" value="PTS_sugar-sp_permease"/>
</dbReference>
<accession>A0A430AR74</accession>
<feature type="transmembrane region" description="Helical" evidence="9">
    <location>
        <begin position="97"/>
        <end position="117"/>
    </location>
</feature>